<dbReference type="EMBL" id="CP074694">
    <property type="protein sequence ID" value="QVL29916.1"/>
    <property type="molecule type" value="Genomic_DNA"/>
</dbReference>
<dbReference type="Proteomes" id="UP000676194">
    <property type="component" value="Chromosome"/>
</dbReference>
<dbReference type="Gene3D" id="3.30.70.1290">
    <property type="entry name" value="Transposase IS200-like"/>
    <property type="match status" value="1"/>
</dbReference>
<dbReference type="InterPro" id="IPR036515">
    <property type="entry name" value="Transposase_17_sf"/>
</dbReference>
<proteinExistence type="predicted"/>
<dbReference type="SUPFAM" id="SSF143422">
    <property type="entry name" value="Transposase IS200-like"/>
    <property type="match status" value="1"/>
</dbReference>
<name>A0A8E6B2K8_9BACT</name>
<sequence>MSKRIARRKTFERRYQAGDFHELTFSIYRCFPVLEGDDRLKHLARCIDVAADELRLQLVAFVFMPDHIHLLV</sequence>
<dbReference type="GO" id="GO:0003677">
    <property type="term" value="F:DNA binding"/>
    <property type="evidence" value="ECO:0007669"/>
    <property type="project" value="InterPro"/>
</dbReference>
<dbReference type="KEGG" id="tsph:KIH39_13660"/>
<dbReference type="GO" id="GO:0004803">
    <property type="term" value="F:transposase activity"/>
    <property type="evidence" value="ECO:0007669"/>
    <property type="project" value="InterPro"/>
</dbReference>
<protein>
    <submittedName>
        <fullName evidence="1">Transposase</fullName>
    </submittedName>
</protein>
<reference evidence="1" key="1">
    <citation type="submission" date="2021-05" db="EMBL/GenBank/DDBJ databases">
        <title>Complete genome sequence of the cellulolytic planctomycete Telmatocola sphagniphila SP2T and characterization of the first cellulase from planctomycetes.</title>
        <authorList>
            <person name="Rakitin A.L."/>
            <person name="Beletsky A.V."/>
            <person name="Naumoff D.G."/>
            <person name="Kulichevskaya I.S."/>
            <person name="Mardanov A.V."/>
            <person name="Ravin N.V."/>
            <person name="Dedysh S.N."/>
        </authorList>
    </citation>
    <scope>NUCLEOTIDE SEQUENCE</scope>
    <source>
        <strain evidence="1">SP2T</strain>
    </source>
</reference>
<keyword evidence="2" id="KW-1185">Reference proteome</keyword>
<gene>
    <name evidence="1" type="ORF">KIH39_13660</name>
</gene>
<evidence type="ECO:0000313" key="1">
    <source>
        <dbReference type="EMBL" id="QVL29916.1"/>
    </source>
</evidence>
<accession>A0A8E6B2K8</accession>
<dbReference type="GO" id="GO:0006313">
    <property type="term" value="P:DNA transposition"/>
    <property type="evidence" value="ECO:0007669"/>
    <property type="project" value="InterPro"/>
</dbReference>
<dbReference type="RefSeq" id="WP_213493798.1">
    <property type="nucleotide sequence ID" value="NZ_CP074694.1"/>
</dbReference>
<dbReference type="AlphaFoldDB" id="A0A8E6B2K8"/>
<evidence type="ECO:0000313" key="2">
    <source>
        <dbReference type="Proteomes" id="UP000676194"/>
    </source>
</evidence>
<organism evidence="1 2">
    <name type="scientific">Telmatocola sphagniphila</name>
    <dbReference type="NCBI Taxonomy" id="1123043"/>
    <lineage>
        <taxon>Bacteria</taxon>
        <taxon>Pseudomonadati</taxon>
        <taxon>Planctomycetota</taxon>
        <taxon>Planctomycetia</taxon>
        <taxon>Gemmatales</taxon>
        <taxon>Gemmataceae</taxon>
    </lineage>
</organism>